<dbReference type="InterPro" id="IPR006128">
    <property type="entry name" value="Lipoprotein_PsaA-like"/>
</dbReference>
<dbReference type="GO" id="GO:0046872">
    <property type="term" value="F:metal ion binding"/>
    <property type="evidence" value="ECO:0007669"/>
    <property type="project" value="UniProtKB-KW"/>
</dbReference>
<evidence type="ECO:0000256" key="1">
    <source>
        <dbReference type="ARBA" id="ARBA00004196"/>
    </source>
</evidence>
<keyword evidence="2 5" id="KW-0813">Transport</keyword>
<reference evidence="7" key="1">
    <citation type="submission" date="2022-06" db="EMBL/GenBank/DDBJ databases">
        <title>Rothia sp. isolated from sandalwood seedling.</title>
        <authorList>
            <person name="Tuikhar N."/>
            <person name="Kirdat K."/>
            <person name="Thorat V."/>
            <person name="Swetha P."/>
            <person name="Padma S."/>
            <person name="Sundararaj R."/>
            <person name="Yadav A."/>
        </authorList>
    </citation>
    <scope>NUCLEOTIDE SEQUENCE</scope>
    <source>
        <strain evidence="7">AR01</strain>
    </source>
</reference>
<dbReference type="Gene3D" id="3.40.50.1980">
    <property type="entry name" value="Nitrogenase molybdenum iron protein domain"/>
    <property type="match status" value="2"/>
</dbReference>
<evidence type="ECO:0000256" key="3">
    <source>
        <dbReference type="ARBA" id="ARBA00022723"/>
    </source>
</evidence>
<evidence type="ECO:0000256" key="2">
    <source>
        <dbReference type="ARBA" id="ARBA00022448"/>
    </source>
</evidence>
<evidence type="ECO:0000313" key="7">
    <source>
        <dbReference type="EMBL" id="MCP3426907.1"/>
    </source>
</evidence>
<evidence type="ECO:0000256" key="4">
    <source>
        <dbReference type="ARBA" id="ARBA00022729"/>
    </source>
</evidence>
<evidence type="ECO:0000313" key="8">
    <source>
        <dbReference type="Proteomes" id="UP001139502"/>
    </source>
</evidence>
<keyword evidence="3" id="KW-0479">Metal-binding</keyword>
<sequence length="375" mass="39498">MGLLGFGRGRAPRPGGAGLGRPVGGRTVRTRRRAGVGPGREAQHTDVGPARQAGHTGAARHEGTARRGAAGLLALALLTLPVLAACGTGSDSAASAAPADDDRPVVLTTFTVLADIAENVSGGHLRVESITKPGAEIHEYEPTPDDVKKAAAADLVLENGMNLETWISQFVQNADAEHVTVSEGVEPIDIAAGSYEGKPNPHAWMSPAAGEVYVDNIAAAFSDLDPEHADDYASHAEDYKERLRDVGEELESSLSGLPERQRVLLTCEGAFSYLARDAGLTERYLWPVNSDEQGTAQQMTAAIDYVEEHDVPAVFCESTVSDQSMQQVVTSTNAAYGGTLYVDSLSEADGPVPTYLDLLRHDAETISAALTGRDA</sequence>
<keyword evidence="4" id="KW-0732">Signal</keyword>
<dbReference type="EMBL" id="JANAFB010000041">
    <property type="protein sequence ID" value="MCP3426907.1"/>
    <property type="molecule type" value="Genomic_DNA"/>
</dbReference>
<dbReference type="RefSeq" id="WP_254168271.1">
    <property type="nucleotide sequence ID" value="NZ_JANAFB010000041.1"/>
</dbReference>
<dbReference type="SUPFAM" id="SSF53807">
    <property type="entry name" value="Helical backbone' metal receptor"/>
    <property type="match status" value="1"/>
</dbReference>
<dbReference type="GO" id="GO:0007155">
    <property type="term" value="P:cell adhesion"/>
    <property type="evidence" value="ECO:0007669"/>
    <property type="project" value="InterPro"/>
</dbReference>
<dbReference type="PRINTS" id="PR00691">
    <property type="entry name" value="ADHESINB"/>
</dbReference>
<dbReference type="GO" id="GO:0030001">
    <property type="term" value="P:metal ion transport"/>
    <property type="evidence" value="ECO:0007669"/>
    <property type="project" value="InterPro"/>
</dbReference>
<comment type="similarity">
    <text evidence="5">Belongs to the bacterial solute-binding protein 9 family.</text>
</comment>
<dbReference type="InterPro" id="IPR006129">
    <property type="entry name" value="AdhesinB"/>
</dbReference>
<dbReference type="InterPro" id="IPR006127">
    <property type="entry name" value="ZnuA-like"/>
</dbReference>
<dbReference type="PANTHER" id="PTHR42953:SF1">
    <property type="entry name" value="METAL-BINDING PROTEIN HI_0362-RELATED"/>
    <property type="match status" value="1"/>
</dbReference>
<dbReference type="Proteomes" id="UP001139502">
    <property type="component" value="Unassembled WGS sequence"/>
</dbReference>
<dbReference type="Pfam" id="PF01297">
    <property type="entry name" value="ZnuA"/>
    <property type="match status" value="1"/>
</dbReference>
<dbReference type="CDD" id="cd01137">
    <property type="entry name" value="PsaA"/>
    <property type="match status" value="1"/>
</dbReference>
<proteinExistence type="inferred from homology"/>
<keyword evidence="8" id="KW-1185">Reference proteome</keyword>
<dbReference type="InterPro" id="IPR050492">
    <property type="entry name" value="Bact_metal-bind_prot9"/>
</dbReference>
<dbReference type="GO" id="GO:0030313">
    <property type="term" value="C:cell envelope"/>
    <property type="evidence" value="ECO:0007669"/>
    <property type="project" value="UniProtKB-SubCell"/>
</dbReference>
<comment type="subcellular location">
    <subcellularLocation>
        <location evidence="1">Cell envelope</location>
    </subcellularLocation>
</comment>
<organism evidence="7 8">
    <name type="scientific">Rothia santali</name>
    <dbReference type="NCBI Taxonomy" id="2949643"/>
    <lineage>
        <taxon>Bacteria</taxon>
        <taxon>Bacillati</taxon>
        <taxon>Actinomycetota</taxon>
        <taxon>Actinomycetes</taxon>
        <taxon>Micrococcales</taxon>
        <taxon>Micrococcaceae</taxon>
        <taxon>Rothia</taxon>
    </lineage>
</organism>
<name>A0A9X2KIH7_9MICC</name>
<dbReference type="PRINTS" id="PR00690">
    <property type="entry name" value="ADHESNFAMILY"/>
</dbReference>
<evidence type="ECO:0000256" key="5">
    <source>
        <dbReference type="RuleBase" id="RU003512"/>
    </source>
</evidence>
<feature type="region of interest" description="Disordered" evidence="6">
    <location>
        <begin position="1"/>
        <end position="64"/>
    </location>
</feature>
<accession>A0A9X2KIH7</accession>
<evidence type="ECO:0000256" key="6">
    <source>
        <dbReference type="SAM" id="MobiDB-lite"/>
    </source>
</evidence>
<dbReference type="AlphaFoldDB" id="A0A9X2KIH7"/>
<dbReference type="PANTHER" id="PTHR42953">
    <property type="entry name" value="HIGH-AFFINITY ZINC UPTAKE SYSTEM PROTEIN ZNUA-RELATED"/>
    <property type="match status" value="1"/>
</dbReference>
<comment type="caution">
    <text evidence="7">The sequence shown here is derived from an EMBL/GenBank/DDBJ whole genome shotgun (WGS) entry which is preliminary data.</text>
</comment>
<gene>
    <name evidence="7" type="ORF">NBM05_13045</name>
</gene>
<protein>
    <submittedName>
        <fullName evidence="7">Metal ABC transporter substrate-binding protein</fullName>
    </submittedName>
</protein>